<dbReference type="EMBL" id="JPMV01000016">
    <property type="protein sequence ID" value="KGI81724.1"/>
    <property type="molecule type" value="Genomic_DNA"/>
</dbReference>
<sequence length="64" mass="6950">MNPKLRALLAVGAELSRGIGLRAKVRQARKDNDRLVMADAIVTVLGLITGVALAVREVRKAERE</sequence>
<organism evidence="2 5">
    <name type="scientific">Actinopolyspora erythraea</name>
    <dbReference type="NCBI Taxonomy" id="414996"/>
    <lineage>
        <taxon>Bacteria</taxon>
        <taxon>Bacillati</taxon>
        <taxon>Actinomycetota</taxon>
        <taxon>Actinomycetes</taxon>
        <taxon>Actinopolysporales</taxon>
        <taxon>Actinopolysporaceae</taxon>
        <taxon>Actinopolyspora</taxon>
    </lineage>
</organism>
<reference evidence="2 5" key="2">
    <citation type="submission" date="2017-08" db="EMBL/GenBank/DDBJ databases">
        <title>The complete genome sequence of moderately halophilic actinomycete Actinopolyspora erythraea YIM 90600, the producer of novel erythromycin, novel actinopolysporins A-C and tubercidin.</title>
        <authorList>
            <person name="Yin M."/>
            <person name="Tang S."/>
        </authorList>
    </citation>
    <scope>NUCLEOTIDE SEQUENCE [LARGE SCALE GENOMIC DNA]</scope>
    <source>
        <strain evidence="2 5">YIM 90600</strain>
    </source>
</reference>
<keyword evidence="1" id="KW-0472">Membrane</keyword>
<evidence type="ECO:0000313" key="3">
    <source>
        <dbReference type="EMBL" id="KGI81724.1"/>
    </source>
</evidence>
<reference evidence="3 4" key="1">
    <citation type="journal article" date="2014" name="PLoS ONE">
        <title>Identification and Characterization of a New Erythromycin Biosynthetic Gene Cluster in Actinopolyspora erythraea YIM90600, a Novel Erythronolide-Producing Halophilic Actinomycete Isolated from Salt Field.</title>
        <authorList>
            <person name="Chen D."/>
            <person name="Feng J."/>
            <person name="Huang L."/>
            <person name="Zhang Q."/>
            <person name="Wu J."/>
            <person name="Zhu X."/>
            <person name="Duan Y."/>
            <person name="Xu Z."/>
        </authorList>
    </citation>
    <scope>NUCLEOTIDE SEQUENCE [LARGE SCALE GENOMIC DNA]</scope>
    <source>
        <strain evidence="3 4">YIM90600</strain>
    </source>
</reference>
<dbReference type="KEGG" id="aey:CDG81_06845"/>
<dbReference type="OrthoDB" id="3695755at2"/>
<dbReference type="Proteomes" id="UP000215043">
    <property type="component" value="Chromosome"/>
</dbReference>
<keyword evidence="1" id="KW-1133">Transmembrane helix</keyword>
<evidence type="ECO:0000313" key="5">
    <source>
        <dbReference type="Proteomes" id="UP000215043"/>
    </source>
</evidence>
<keyword evidence="4" id="KW-1185">Reference proteome</keyword>
<dbReference type="AlphaFoldDB" id="A0A099D6R2"/>
<evidence type="ECO:0000256" key="1">
    <source>
        <dbReference type="SAM" id="Phobius"/>
    </source>
</evidence>
<dbReference type="EMBL" id="CP022752">
    <property type="protein sequence ID" value="ASU78070.1"/>
    <property type="molecule type" value="Genomic_DNA"/>
</dbReference>
<proteinExistence type="predicted"/>
<name>A0A099D6R2_9ACTN</name>
<accession>A0A099D6R2</accession>
<evidence type="ECO:0000313" key="2">
    <source>
        <dbReference type="EMBL" id="ASU78070.1"/>
    </source>
</evidence>
<evidence type="ECO:0000313" key="4">
    <source>
        <dbReference type="Proteomes" id="UP000029737"/>
    </source>
</evidence>
<dbReference type="Proteomes" id="UP000029737">
    <property type="component" value="Unassembled WGS sequence"/>
</dbReference>
<feature type="transmembrane region" description="Helical" evidence="1">
    <location>
        <begin position="34"/>
        <end position="55"/>
    </location>
</feature>
<dbReference type="HOGENOM" id="CLU_206932_0_0_11"/>
<keyword evidence="1" id="KW-0812">Transmembrane</keyword>
<protein>
    <submittedName>
        <fullName evidence="2">Uncharacterized protein</fullName>
    </submittedName>
</protein>
<dbReference type="RefSeq" id="WP_043572315.1">
    <property type="nucleotide sequence ID" value="NZ_CP022752.1"/>
</dbReference>
<dbReference type="eggNOG" id="ENOG502ZM3R">
    <property type="taxonomic scope" value="Bacteria"/>
</dbReference>
<gene>
    <name evidence="2" type="ORF">CDG81_06845</name>
    <name evidence="3" type="ORF">IL38_09865</name>
</gene>